<reference evidence="4" key="2">
    <citation type="journal article" name="Front. Microbiol.">
        <title>Degradative Capacity of Two Strains of Rhodonia placenta: From Phenotype to Genotype.</title>
        <authorList>
            <person name="Kolle M."/>
            <person name="Horta M.A.C."/>
            <person name="Nowrousian M."/>
            <person name="Ohm R.A."/>
            <person name="Benz J.P."/>
            <person name="Pilgard A."/>
        </authorList>
    </citation>
    <scope>NUCLEOTIDE SEQUENCE</scope>
    <source>
        <strain evidence="4">FPRL280</strain>
    </source>
</reference>
<organism evidence="4 5">
    <name type="scientific">Rhodonia placenta</name>
    <dbReference type="NCBI Taxonomy" id="104341"/>
    <lineage>
        <taxon>Eukaryota</taxon>
        <taxon>Fungi</taxon>
        <taxon>Dikarya</taxon>
        <taxon>Basidiomycota</taxon>
        <taxon>Agaricomycotina</taxon>
        <taxon>Agaricomycetes</taxon>
        <taxon>Polyporales</taxon>
        <taxon>Adustoporiaceae</taxon>
        <taxon>Rhodonia</taxon>
    </lineage>
</organism>
<comment type="caution">
    <text evidence="4">The sequence shown here is derived from an EMBL/GenBank/DDBJ whole genome shotgun (WGS) entry which is preliminary data.</text>
</comment>
<dbReference type="Gene3D" id="1.50.10.10">
    <property type="match status" value="1"/>
</dbReference>
<dbReference type="AlphaFoldDB" id="A0A8H7P2E3"/>
<dbReference type="PANTHER" id="PTHR34987">
    <property type="entry name" value="C, PUTATIVE (AFU_ORTHOLOGUE AFUA_3G02880)-RELATED"/>
    <property type="match status" value="1"/>
</dbReference>
<evidence type="ECO:0000256" key="1">
    <source>
        <dbReference type="SAM" id="SignalP"/>
    </source>
</evidence>
<evidence type="ECO:0000313" key="4">
    <source>
        <dbReference type="EMBL" id="KAF9813669.1"/>
    </source>
</evidence>
<reference evidence="4" key="1">
    <citation type="submission" date="2020-11" db="EMBL/GenBank/DDBJ databases">
        <authorList>
            <person name="Koelle M."/>
            <person name="Horta M.A.C."/>
            <person name="Nowrousian M."/>
            <person name="Ohm R.A."/>
            <person name="Benz P."/>
            <person name="Pilgard A."/>
        </authorList>
    </citation>
    <scope>NUCLEOTIDE SEQUENCE</scope>
    <source>
        <strain evidence="4">FPRL280</strain>
    </source>
</reference>
<dbReference type="Gene3D" id="2.60.420.10">
    <property type="entry name" value="Maltose phosphorylase, domain 3"/>
    <property type="match status" value="1"/>
</dbReference>
<protein>
    <recommendedName>
        <fullName evidence="6">Glycoside hydrolase family 78 protein</fullName>
    </recommendedName>
</protein>
<dbReference type="Pfam" id="PF17390">
    <property type="entry name" value="Bac_rhamnosid_C"/>
    <property type="match status" value="1"/>
</dbReference>
<dbReference type="SUPFAM" id="SSF48208">
    <property type="entry name" value="Six-hairpin glycosidases"/>
    <property type="match status" value="1"/>
</dbReference>
<dbReference type="GO" id="GO:0003824">
    <property type="term" value="F:catalytic activity"/>
    <property type="evidence" value="ECO:0007669"/>
    <property type="project" value="UniProtKB-ARBA"/>
</dbReference>
<feature type="chain" id="PRO_5034068996" description="Glycoside hydrolase family 78 protein" evidence="1">
    <location>
        <begin position="18"/>
        <end position="662"/>
    </location>
</feature>
<dbReference type="GO" id="GO:0005975">
    <property type="term" value="P:carbohydrate metabolic process"/>
    <property type="evidence" value="ECO:0007669"/>
    <property type="project" value="InterPro"/>
</dbReference>
<accession>A0A8H7P2E3</accession>
<keyword evidence="1" id="KW-0732">Signal</keyword>
<gene>
    <name evidence="4" type="ORF">IEO21_05440</name>
</gene>
<evidence type="ECO:0000259" key="2">
    <source>
        <dbReference type="Pfam" id="PF17389"/>
    </source>
</evidence>
<evidence type="ECO:0000313" key="5">
    <source>
        <dbReference type="Proteomes" id="UP000639403"/>
    </source>
</evidence>
<dbReference type="EMBL" id="JADOXO010000099">
    <property type="protein sequence ID" value="KAF9813669.1"/>
    <property type="molecule type" value="Genomic_DNA"/>
</dbReference>
<dbReference type="PANTHER" id="PTHR34987:SF6">
    <property type="entry name" value="ALPHA-L-RHAMNOSIDASE SIX-HAIRPIN GLYCOSIDASE DOMAIN-CONTAINING PROTEIN"/>
    <property type="match status" value="1"/>
</dbReference>
<dbReference type="Pfam" id="PF17389">
    <property type="entry name" value="Bac_rhamnosid6H"/>
    <property type="match status" value="1"/>
</dbReference>
<dbReference type="InterPro" id="IPR035398">
    <property type="entry name" value="Bac_rhamnosid_C"/>
</dbReference>
<proteinExistence type="predicted"/>
<evidence type="ECO:0000259" key="3">
    <source>
        <dbReference type="Pfam" id="PF17390"/>
    </source>
</evidence>
<feature type="domain" description="Alpha-L-rhamnosidase C-terminal" evidence="3">
    <location>
        <begin position="577"/>
        <end position="637"/>
    </location>
</feature>
<name>A0A8H7P2E3_9APHY</name>
<dbReference type="InterPro" id="IPR008928">
    <property type="entry name" value="6-hairpin_glycosidase_sf"/>
</dbReference>
<dbReference type="Proteomes" id="UP000639403">
    <property type="component" value="Unassembled WGS sequence"/>
</dbReference>
<evidence type="ECO:0008006" key="6">
    <source>
        <dbReference type="Google" id="ProtNLM"/>
    </source>
</evidence>
<dbReference type="InterPro" id="IPR012341">
    <property type="entry name" value="6hp_glycosidase-like_sf"/>
</dbReference>
<dbReference type="InterPro" id="IPR035396">
    <property type="entry name" value="Bac_rhamnosid6H"/>
</dbReference>
<feature type="signal peptide" evidence="1">
    <location>
        <begin position="1"/>
        <end position="17"/>
    </location>
</feature>
<sequence length="662" mass="71478">MPFNFVYVLLLVNVAIGVAPDGPWVDFNLSPESKTIYPSGLKGVYGAVSNAHNLIDGGDATFSAKDSYFTLDFGQEVGGLISLNVDTASPESRIALSFTESPLYISPTTSDDSAVQCANMSYDGVLALPIPLTTGYWTQPAERLRGGYRYLTISSTSNSPVTISNVSCAISFMPHVENMRNYSGYFYTLDPDYTDQDFLTKIWYSGAYTVQTGTVPLNTGRQVPFVSSPGWLNNATLGIAGPIIVDGAKRDRAVWPGDMGIAVPTQFVSTNDLIPTRNALSTMFAGQNPETGALPESGPPLSQQGSDTYHAWTLIGTHNYFLYSGDLAWMQNTWINYTKAVQYLENKVDGTGLLNVTGLRDWGRLWQGGHNSEANAIFYKVYVLINSAELAVYLNDSLLATSYATNASALKTAFNDAFWSTEEGMYRDNLTSPLYPQDANSLAVLFNLTASAEQASSISTGLTRYWGEFGSIAPELPDTVAPFIGGFELQAHFASGNDVRAMDLLHCEWGYMLYTPLSVQSTLLEGYTSNGSLYYRSSDAYDYDPAFTSHSHGWSTGPTSALTFYVLGLTVTSPQGRTWSVAPHLSGLPSAEGGFETPLGWYGVQWTSTADAFNLTVETPTGTSGIVTLPVSGTTSVDGNLVQVDGESLPLSGGNHTISVQF</sequence>
<feature type="domain" description="Alpha-L-rhamnosidase six-hairpin glycosidase" evidence="2">
    <location>
        <begin position="243"/>
        <end position="461"/>
    </location>
</feature>